<protein>
    <submittedName>
        <fullName evidence="1">Uncharacterized protein</fullName>
    </submittedName>
</protein>
<dbReference type="AlphaFoldDB" id="A0AAV7P655"/>
<dbReference type="Proteomes" id="UP001066276">
    <property type="component" value="Chromosome 7"/>
</dbReference>
<evidence type="ECO:0000313" key="2">
    <source>
        <dbReference type="Proteomes" id="UP001066276"/>
    </source>
</evidence>
<name>A0AAV7P655_PLEWA</name>
<organism evidence="1 2">
    <name type="scientific">Pleurodeles waltl</name>
    <name type="common">Iberian ribbed newt</name>
    <dbReference type="NCBI Taxonomy" id="8319"/>
    <lineage>
        <taxon>Eukaryota</taxon>
        <taxon>Metazoa</taxon>
        <taxon>Chordata</taxon>
        <taxon>Craniata</taxon>
        <taxon>Vertebrata</taxon>
        <taxon>Euteleostomi</taxon>
        <taxon>Amphibia</taxon>
        <taxon>Batrachia</taxon>
        <taxon>Caudata</taxon>
        <taxon>Salamandroidea</taxon>
        <taxon>Salamandridae</taxon>
        <taxon>Pleurodelinae</taxon>
        <taxon>Pleurodeles</taxon>
    </lineage>
</organism>
<proteinExistence type="predicted"/>
<reference evidence="1" key="1">
    <citation type="journal article" date="2022" name="bioRxiv">
        <title>Sequencing and chromosome-scale assembly of the giantPleurodeles waltlgenome.</title>
        <authorList>
            <person name="Brown T."/>
            <person name="Elewa A."/>
            <person name="Iarovenko S."/>
            <person name="Subramanian E."/>
            <person name="Araus A.J."/>
            <person name="Petzold A."/>
            <person name="Susuki M."/>
            <person name="Suzuki K.-i.T."/>
            <person name="Hayashi T."/>
            <person name="Toyoda A."/>
            <person name="Oliveira C."/>
            <person name="Osipova E."/>
            <person name="Leigh N.D."/>
            <person name="Simon A."/>
            <person name="Yun M.H."/>
        </authorList>
    </citation>
    <scope>NUCLEOTIDE SEQUENCE</scope>
    <source>
        <strain evidence="1">20211129_DDA</strain>
        <tissue evidence="1">Liver</tissue>
    </source>
</reference>
<gene>
    <name evidence="1" type="ORF">NDU88_001231</name>
</gene>
<dbReference type="EMBL" id="JANPWB010000011">
    <property type="protein sequence ID" value="KAJ1122747.1"/>
    <property type="molecule type" value="Genomic_DNA"/>
</dbReference>
<accession>A0AAV7P655</accession>
<keyword evidence="2" id="KW-1185">Reference proteome</keyword>
<evidence type="ECO:0000313" key="1">
    <source>
        <dbReference type="EMBL" id="KAJ1122747.1"/>
    </source>
</evidence>
<comment type="caution">
    <text evidence="1">The sequence shown here is derived from an EMBL/GenBank/DDBJ whole genome shotgun (WGS) entry which is preliminary data.</text>
</comment>
<sequence length="98" mass="10644">MDSTWGRGLATGQDGRHPVRLCRGRAIYPSKSILNAVEKERTPGASPRGLCRRCLSRVWLLSGPWGEEERQEAWRRLLSARAGFCGVRGGSGGGGHSP</sequence>